<evidence type="ECO:0000313" key="2">
    <source>
        <dbReference type="EMBL" id="GAF83565.1"/>
    </source>
</evidence>
<feature type="region of interest" description="Disordered" evidence="1">
    <location>
        <begin position="239"/>
        <end position="272"/>
    </location>
</feature>
<dbReference type="EMBL" id="BARS01003497">
    <property type="protein sequence ID" value="GAF83565.1"/>
    <property type="molecule type" value="Genomic_DNA"/>
</dbReference>
<feature type="non-terminal residue" evidence="2">
    <location>
        <position position="352"/>
    </location>
</feature>
<dbReference type="AlphaFoldDB" id="X0U510"/>
<feature type="compositionally biased region" description="Basic and acidic residues" evidence="1">
    <location>
        <begin position="252"/>
        <end position="263"/>
    </location>
</feature>
<organism evidence="2">
    <name type="scientific">marine sediment metagenome</name>
    <dbReference type="NCBI Taxonomy" id="412755"/>
    <lineage>
        <taxon>unclassified sequences</taxon>
        <taxon>metagenomes</taxon>
        <taxon>ecological metagenomes</taxon>
    </lineage>
</organism>
<dbReference type="InterPro" id="IPR056909">
    <property type="entry name" value="SU10_portal"/>
</dbReference>
<evidence type="ECO:0000256" key="1">
    <source>
        <dbReference type="SAM" id="MobiDB-lite"/>
    </source>
</evidence>
<accession>X0U510</accession>
<reference evidence="2" key="1">
    <citation type="journal article" date="2014" name="Front. Microbiol.">
        <title>High frequency of phylogenetically diverse reductive dehalogenase-homologous genes in deep subseafloor sedimentary metagenomes.</title>
        <authorList>
            <person name="Kawai M."/>
            <person name="Futagami T."/>
            <person name="Toyoda A."/>
            <person name="Takaki Y."/>
            <person name="Nishi S."/>
            <person name="Hori S."/>
            <person name="Arai W."/>
            <person name="Tsubouchi T."/>
            <person name="Morono Y."/>
            <person name="Uchiyama I."/>
            <person name="Ito T."/>
            <person name="Fujiyama A."/>
            <person name="Inagaki F."/>
            <person name="Takami H."/>
        </authorList>
    </citation>
    <scope>NUCLEOTIDE SEQUENCE</scope>
    <source>
        <strain evidence="2">Expedition CK06-06</strain>
    </source>
</reference>
<gene>
    <name evidence="2" type="ORF">S01H1_06784</name>
</gene>
<name>X0U510_9ZZZZ</name>
<proteinExistence type="predicted"/>
<sequence length="352" mass="40069">MLTDTEIVAIIFANLTESLGFDSDKLADNRTKAWNYYYNRPRGDEIAGRSIVQSSDVSDMVEAVLSNLAPILTNETLIQFEANGEEDESQATLETDFVAWMINGANQGYIQIMSAIKDALLLRNGFIKVWVKKTDDERKYSRTGISEFEIDAEIEQSNPSKTITVVEVEDGEAPGTLDVLFRERTHTRELRVDAIAPENILYSPNTDSAYISDSKFTAERKYLSVSDLLEMGYPKDKVERAQSIDTSTQADRQARRQDDKTQNLDDGGDPSQRMIETYDINMMIDIDEDGKAELRHLHLVGNELMLNELVDWIPLATGSPFMIPHRIYGQSIYDKLREIQDSKTYSLRQWHD</sequence>
<protein>
    <submittedName>
        <fullName evidence="2">Uncharacterized protein</fullName>
    </submittedName>
</protein>
<dbReference type="Pfam" id="PF23899">
    <property type="entry name" value="SU10_portal"/>
    <property type="match status" value="1"/>
</dbReference>
<comment type="caution">
    <text evidence="2">The sequence shown here is derived from an EMBL/GenBank/DDBJ whole genome shotgun (WGS) entry which is preliminary data.</text>
</comment>